<organism evidence="1 2">
    <name type="scientific">Leptospira yasudae</name>
    <dbReference type="NCBI Taxonomy" id="2202201"/>
    <lineage>
        <taxon>Bacteria</taxon>
        <taxon>Pseudomonadati</taxon>
        <taxon>Spirochaetota</taxon>
        <taxon>Spirochaetia</taxon>
        <taxon>Leptospirales</taxon>
        <taxon>Leptospiraceae</taxon>
        <taxon>Leptospira</taxon>
    </lineage>
</organism>
<evidence type="ECO:0000313" key="1">
    <source>
        <dbReference type="EMBL" id="RHX82188.1"/>
    </source>
</evidence>
<reference evidence="1 2" key="2">
    <citation type="journal article" date="2020" name="Int. J. Syst. Evol. Microbiol.">
        <title>Leptospira yasudae sp. nov. and Leptospira stimsonii sp. nov., two new species of the pathogenic group isolated from environmental sources.</title>
        <authorList>
            <person name="Casanovas-Massana A."/>
            <person name="Hamond C."/>
            <person name="Santos L.A."/>
            <person name="de Oliveira D."/>
            <person name="Hacker K.P."/>
            <person name="Balassiano I."/>
            <person name="Costa F."/>
            <person name="Medeiros M.A."/>
            <person name="Reis M.G."/>
            <person name="Ko A.I."/>
            <person name="Wunder E.A."/>
        </authorList>
    </citation>
    <scope>NUCLEOTIDE SEQUENCE [LARGE SCALE GENOMIC DNA]</scope>
    <source>
        <strain evidence="1 2">B21</strain>
    </source>
</reference>
<proteinExistence type="predicted"/>
<protein>
    <submittedName>
        <fullName evidence="1">Uncharacterized protein</fullName>
    </submittedName>
</protein>
<dbReference type="EMBL" id="QHCR01000001">
    <property type="protein sequence ID" value="RHX82188.1"/>
    <property type="molecule type" value="Genomic_DNA"/>
</dbReference>
<name>A0ABX9MAL8_9LEPT</name>
<sequence length="78" mass="9291">MGFLQVLLYFRKIRIPAETLYDDGLCKKRRLYFLNGEFKILEYDFNPFGRFETKRPVIQVPGSNDKRSLNRFIILSAI</sequence>
<evidence type="ECO:0000313" key="2">
    <source>
        <dbReference type="Proteomes" id="UP000285569"/>
    </source>
</evidence>
<reference evidence="2" key="1">
    <citation type="submission" date="2018-05" db="EMBL/GenBank/DDBJ databases">
        <title>Leptospira yasudae sp. nov. and Leptospira stimsonii sp. nov., two pathogenic species of the genus Leptospira isolated from environmental sources.</title>
        <authorList>
            <person name="Casanovas-Massana A."/>
            <person name="Hamond C."/>
            <person name="Santos L.A."/>
            <person name="Hacker K.P."/>
            <person name="Balassiano I."/>
            <person name="Medeiros M.A."/>
            <person name="Reis M.G."/>
            <person name="Ko A.I."/>
            <person name="Wunder E.A."/>
        </authorList>
    </citation>
    <scope>NUCLEOTIDE SEQUENCE [LARGE SCALE GENOMIC DNA]</scope>
    <source>
        <strain evidence="2">B21</strain>
    </source>
</reference>
<gene>
    <name evidence="1" type="ORF">DLM77_01635</name>
</gene>
<keyword evidence="2" id="KW-1185">Reference proteome</keyword>
<dbReference type="Proteomes" id="UP000285569">
    <property type="component" value="Unassembled WGS sequence"/>
</dbReference>
<comment type="caution">
    <text evidence="1">The sequence shown here is derived from an EMBL/GenBank/DDBJ whole genome shotgun (WGS) entry which is preliminary data.</text>
</comment>
<accession>A0ABX9MAL8</accession>